<dbReference type="SUPFAM" id="SSF82708">
    <property type="entry name" value="R3H domain"/>
    <property type="match status" value="1"/>
</dbReference>
<feature type="region of interest" description="Disordered" evidence="1">
    <location>
        <begin position="1"/>
        <end position="23"/>
    </location>
</feature>
<dbReference type="PROSITE" id="PS51061">
    <property type="entry name" value="R3H"/>
    <property type="match status" value="1"/>
</dbReference>
<reference evidence="3" key="1">
    <citation type="submission" date="2020-10" db="EMBL/GenBank/DDBJ databases">
        <authorList>
            <person name="Gilroy R."/>
        </authorList>
    </citation>
    <scope>NUCLEOTIDE SEQUENCE</scope>
    <source>
        <strain evidence="3">CHK121-14286</strain>
    </source>
</reference>
<dbReference type="InterPro" id="IPR039247">
    <property type="entry name" value="KhpB"/>
</dbReference>
<accession>A0A9D1E3J5</accession>
<dbReference type="Gene3D" id="3.30.300.20">
    <property type="match status" value="1"/>
</dbReference>
<gene>
    <name evidence="3" type="ORF">IAC95_02085</name>
</gene>
<comment type="caution">
    <text evidence="3">The sequence shown here is derived from an EMBL/GenBank/DDBJ whole genome shotgun (WGS) entry which is preliminary data.</text>
</comment>
<dbReference type="PANTHER" id="PTHR35800:SF1">
    <property type="entry name" value="RNA-BINDING PROTEIN KHPB"/>
    <property type="match status" value="1"/>
</dbReference>
<dbReference type="Gene3D" id="3.30.1370.50">
    <property type="entry name" value="R3H-like domain"/>
    <property type="match status" value="1"/>
</dbReference>
<dbReference type="InterPro" id="IPR034079">
    <property type="entry name" value="R3H_KhpB"/>
</dbReference>
<protein>
    <submittedName>
        <fullName evidence="3">Protein jag</fullName>
    </submittedName>
</protein>
<dbReference type="Pfam" id="PF01424">
    <property type="entry name" value="R3H"/>
    <property type="match status" value="1"/>
</dbReference>
<evidence type="ECO:0000256" key="1">
    <source>
        <dbReference type="SAM" id="MobiDB-lite"/>
    </source>
</evidence>
<evidence type="ECO:0000259" key="2">
    <source>
        <dbReference type="PROSITE" id="PS51061"/>
    </source>
</evidence>
<dbReference type="GO" id="GO:0003723">
    <property type="term" value="F:RNA binding"/>
    <property type="evidence" value="ECO:0007669"/>
    <property type="project" value="InterPro"/>
</dbReference>
<dbReference type="InterPro" id="IPR001374">
    <property type="entry name" value="R3H_dom"/>
</dbReference>
<organism evidence="3 4">
    <name type="scientific">Candidatus Fimimonas gallinarum</name>
    <dbReference type="NCBI Taxonomy" id="2840821"/>
    <lineage>
        <taxon>Bacteria</taxon>
        <taxon>Pseudomonadati</taxon>
        <taxon>Myxococcota</taxon>
        <taxon>Myxococcia</taxon>
        <taxon>Myxococcales</taxon>
        <taxon>Cystobacterineae</taxon>
        <taxon>Myxococcaceae</taxon>
        <taxon>Myxococcaceae incertae sedis</taxon>
        <taxon>Candidatus Fimimonas</taxon>
    </lineage>
</organism>
<dbReference type="NCBIfam" id="NF041568">
    <property type="entry name" value="Jag_EloR"/>
    <property type="match status" value="1"/>
</dbReference>
<dbReference type="Proteomes" id="UP000824200">
    <property type="component" value="Unassembled WGS sequence"/>
</dbReference>
<dbReference type="CDD" id="cd02414">
    <property type="entry name" value="KH-II_Jag"/>
    <property type="match status" value="1"/>
</dbReference>
<dbReference type="Pfam" id="PF13083">
    <property type="entry name" value="KH_KhpA-B"/>
    <property type="match status" value="1"/>
</dbReference>
<dbReference type="InterPro" id="IPR015946">
    <property type="entry name" value="KH_dom-like_a/b"/>
</dbReference>
<feature type="compositionally biased region" description="Polar residues" evidence="1">
    <location>
        <begin position="7"/>
        <end position="23"/>
    </location>
</feature>
<dbReference type="InterPro" id="IPR036867">
    <property type="entry name" value="R3H_dom_sf"/>
</dbReference>
<evidence type="ECO:0000313" key="3">
    <source>
        <dbReference type="EMBL" id="HIR65664.1"/>
    </source>
</evidence>
<dbReference type="CDD" id="cd02644">
    <property type="entry name" value="R3H_jag"/>
    <property type="match status" value="1"/>
</dbReference>
<feature type="domain" description="R3H" evidence="2">
    <location>
        <begin position="110"/>
        <end position="176"/>
    </location>
</feature>
<evidence type="ECO:0000313" key="4">
    <source>
        <dbReference type="Proteomes" id="UP000824200"/>
    </source>
</evidence>
<proteinExistence type="predicted"/>
<dbReference type="EMBL" id="DVHL01000016">
    <property type="protein sequence ID" value="HIR65664.1"/>
    <property type="molecule type" value="Genomic_DNA"/>
</dbReference>
<dbReference type="PANTHER" id="PTHR35800">
    <property type="entry name" value="PROTEIN JAG"/>
    <property type="match status" value="1"/>
</dbReference>
<dbReference type="AlphaFoldDB" id="A0A9D1E3J5"/>
<reference evidence="3" key="2">
    <citation type="journal article" date="2021" name="PeerJ">
        <title>Extensive microbial diversity within the chicken gut microbiome revealed by metagenomics and culture.</title>
        <authorList>
            <person name="Gilroy R."/>
            <person name="Ravi A."/>
            <person name="Getino M."/>
            <person name="Pursley I."/>
            <person name="Horton D.L."/>
            <person name="Alikhan N.F."/>
            <person name="Baker D."/>
            <person name="Gharbi K."/>
            <person name="Hall N."/>
            <person name="Watson M."/>
            <person name="Adriaenssens E.M."/>
            <person name="Foster-Nyarko E."/>
            <person name="Jarju S."/>
            <person name="Secka A."/>
            <person name="Antonio M."/>
            <person name="Oren A."/>
            <person name="Chaudhuri R.R."/>
            <person name="La Ragione R."/>
            <person name="Hildebrand F."/>
            <person name="Pallen M.J."/>
        </authorList>
    </citation>
    <scope>NUCLEOTIDE SEQUENCE</scope>
    <source>
        <strain evidence="3">CHK121-14286</strain>
    </source>
</reference>
<dbReference type="InterPro" id="IPR038008">
    <property type="entry name" value="Jag_KH"/>
</dbReference>
<sequence length="202" mass="22787">MRKDNSETAVTEDVTSVAQAEVSTETSAEGEKIKDFLQNVLEKMGCTDCDVQIYEKEDAVCLNIFGQDANSVIGRHGEVLDALQYLCSLLLNGKHGNFRRVVIDTEGYREKREKTLKRLASNLESKVKRTGKAVKLEPMNPYERRIIHTALQNSKYVTTGSEGQGNNRHIVVSPKEQSDILNAPNAPRKTLNFVYRSDKKRR</sequence>
<dbReference type="SMART" id="SM00393">
    <property type="entry name" value="R3H"/>
    <property type="match status" value="1"/>
</dbReference>
<name>A0A9D1E3J5_9BACT</name>